<dbReference type="EMBL" id="BTSY01000003">
    <property type="protein sequence ID" value="GMT19635.1"/>
    <property type="molecule type" value="Genomic_DNA"/>
</dbReference>
<feature type="non-terminal residue" evidence="4">
    <location>
        <position position="1"/>
    </location>
</feature>
<gene>
    <name evidence="4" type="ORF">PFISCL1PPCAC_10932</name>
</gene>
<dbReference type="PROSITE" id="PS00010">
    <property type="entry name" value="ASX_HYDROXYL"/>
    <property type="match status" value="1"/>
</dbReference>
<comment type="caution">
    <text evidence="2">Lacks conserved residue(s) required for the propagation of feature annotation.</text>
</comment>
<dbReference type="Gene3D" id="2.10.25.10">
    <property type="entry name" value="Laminin"/>
    <property type="match status" value="2"/>
</dbReference>
<dbReference type="SUPFAM" id="SSF57196">
    <property type="entry name" value="EGF/Laminin"/>
    <property type="match status" value="1"/>
</dbReference>
<feature type="disulfide bond" evidence="2">
    <location>
        <begin position="39"/>
        <end position="48"/>
    </location>
</feature>
<dbReference type="InterPro" id="IPR050906">
    <property type="entry name" value="Notch_signaling"/>
</dbReference>
<feature type="disulfide bond" evidence="2">
    <location>
        <begin position="74"/>
        <end position="83"/>
    </location>
</feature>
<dbReference type="AlphaFoldDB" id="A0AAV5VNT4"/>
<dbReference type="SMART" id="SM00179">
    <property type="entry name" value="EGF_CA"/>
    <property type="match status" value="1"/>
</dbReference>
<name>A0AAV5VNT4_9BILA</name>
<dbReference type="InterPro" id="IPR000152">
    <property type="entry name" value="EGF-type_Asp/Asn_hydroxyl_site"/>
</dbReference>
<evidence type="ECO:0000313" key="4">
    <source>
        <dbReference type="EMBL" id="GMT19635.1"/>
    </source>
</evidence>
<dbReference type="CDD" id="cd00054">
    <property type="entry name" value="EGF_CA"/>
    <property type="match status" value="1"/>
</dbReference>
<feature type="domain" description="EGF-like" evidence="3">
    <location>
        <begin position="13"/>
        <end position="49"/>
    </location>
</feature>
<evidence type="ECO:0000256" key="1">
    <source>
        <dbReference type="ARBA" id="ARBA00023157"/>
    </source>
</evidence>
<dbReference type="PANTHER" id="PTHR24044:SF420">
    <property type="entry name" value="DELTA AND NOTCH-LIKE EPIDERMAL GROWTH FACTOR-RELATED RECEPTOR ISOFORM X1"/>
    <property type="match status" value="1"/>
</dbReference>
<reference evidence="4" key="1">
    <citation type="submission" date="2023-10" db="EMBL/GenBank/DDBJ databases">
        <title>Genome assembly of Pristionchus species.</title>
        <authorList>
            <person name="Yoshida K."/>
            <person name="Sommer R.J."/>
        </authorList>
    </citation>
    <scope>NUCLEOTIDE SEQUENCE</scope>
    <source>
        <strain evidence="4">RS5133</strain>
    </source>
</reference>
<dbReference type="PROSITE" id="PS50026">
    <property type="entry name" value="EGF_3"/>
    <property type="match status" value="2"/>
</dbReference>
<keyword evidence="5" id="KW-1185">Reference proteome</keyword>
<dbReference type="PROSITE" id="PS00022">
    <property type="entry name" value="EGF_1"/>
    <property type="match status" value="2"/>
</dbReference>
<accession>A0AAV5VNT4</accession>
<feature type="domain" description="EGF-like" evidence="3">
    <location>
        <begin position="51"/>
        <end position="84"/>
    </location>
</feature>
<comment type="caution">
    <text evidence="4">The sequence shown here is derived from an EMBL/GenBank/DDBJ whole genome shotgun (WGS) entry which is preliminary data.</text>
</comment>
<protein>
    <recommendedName>
        <fullName evidence="3">EGF-like domain-containing protein</fullName>
    </recommendedName>
</protein>
<dbReference type="Proteomes" id="UP001432322">
    <property type="component" value="Unassembled WGS sequence"/>
</dbReference>
<dbReference type="InterPro" id="IPR000742">
    <property type="entry name" value="EGF"/>
</dbReference>
<dbReference type="InterPro" id="IPR001881">
    <property type="entry name" value="EGF-like_Ca-bd_dom"/>
</dbReference>
<dbReference type="GO" id="GO:0005509">
    <property type="term" value="F:calcium ion binding"/>
    <property type="evidence" value="ECO:0007669"/>
    <property type="project" value="InterPro"/>
</dbReference>
<keyword evidence="2" id="KW-0245">EGF-like domain</keyword>
<evidence type="ECO:0000313" key="5">
    <source>
        <dbReference type="Proteomes" id="UP001432322"/>
    </source>
</evidence>
<feature type="non-terminal residue" evidence="4">
    <location>
        <position position="238"/>
    </location>
</feature>
<keyword evidence="1 2" id="KW-1015">Disulfide bond</keyword>
<dbReference type="GO" id="GO:0005112">
    <property type="term" value="F:Notch binding"/>
    <property type="evidence" value="ECO:0007669"/>
    <property type="project" value="TreeGrafter"/>
</dbReference>
<organism evidence="4 5">
    <name type="scientific">Pristionchus fissidentatus</name>
    <dbReference type="NCBI Taxonomy" id="1538716"/>
    <lineage>
        <taxon>Eukaryota</taxon>
        <taxon>Metazoa</taxon>
        <taxon>Ecdysozoa</taxon>
        <taxon>Nematoda</taxon>
        <taxon>Chromadorea</taxon>
        <taxon>Rhabditida</taxon>
        <taxon>Rhabditina</taxon>
        <taxon>Diplogasteromorpha</taxon>
        <taxon>Diplogasteroidea</taxon>
        <taxon>Neodiplogasteridae</taxon>
        <taxon>Pristionchus</taxon>
    </lineage>
</organism>
<evidence type="ECO:0000259" key="3">
    <source>
        <dbReference type="PROSITE" id="PS50026"/>
    </source>
</evidence>
<dbReference type="SMART" id="SM00181">
    <property type="entry name" value="EGF"/>
    <property type="match status" value="2"/>
</dbReference>
<sequence>CYRGWTGNLCDKIVDYCVNSPCEGDSTCVNRNGSFTCECSVDRIGRRCEYERTQCGSDRECLNGGRCVAGVCECLSAFEGPNCEDKALIDYPTIATSTDQTLLTLSIHIKPSYFIAKIDDFLLSLSRRLGVSVIVHKSFDEKEKRRLDVFEITESGKGRRVDMWKRSDARMERRGRMRRSSAIGVIVVIEVDLVECSAQCMSEADAVAREFEATVGFEAPVSPNADGVIMKDEESGSI</sequence>
<proteinExistence type="predicted"/>
<evidence type="ECO:0000256" key="2">
    <source>
        <dbReference type="PROSITE-ProRule" id="PRU00076"/>
    </source>
</evidence>
<dbReference type="Gene3D" id="3.30.70.3310">
    <property type="match status" value="1"/>
</dbReference>
<dbReference type="PANTHER" id="PTHR24044">
    <property type="entry name" value="NOTCH LIGAND FAMILY MEMBER"/>
    <property type="match status" value="1"/>
</dbReference>